<dbReference type="AlphaFoldDB" id="A0A0L0HP07"/>
<evidence type="ECO:0000313" key="2">
    <source>
        <dbReference type="Proteomes" id="UP000053201"/>
    </source>
</evidence>
<dbReference type="VEuPathDB" id="FungiDB:SPPG_03012"/>
<dbReference type="InterPro" id="IPR002401">
    <property type="entry name" value="Cyt_P450_E_grp-I"/>
</dbReference>
<dbReference type="eggNOG" id="KOG0158">
    <property type="taxonomic scope" value="Eukaryota"/>
</dbReference>
<protein>
    <recommendedName>
        <fullName evidence="3">Cytochrome P450</fullName>
    </recommendedName>
</protein>
<gene>
    <name evidence="1" type="ORF">SPPG_03012</name>
</gene>
<dbReference type="GO" id="GO:0005506">
    <property type="term" value="F:iron ion binding"/>
    <property type="evidence" value="ECO:0007669"/>
    <property type="project" value="InterPro"/>
</dbReference>
<dbReference type="PRINTS" id="PR00463">
    <property type="entry name" value="EP450I"/>
</dbReference>
<dbReference type="Pfam" id="PF00067">
    <property type="entry name" value="p450"/>
    <property type="match status" value="1"/>
</dbReference>
<organism evidence="1 2">
    <name type="scientific">Spizellomyces punctatus (strain DAOM BR117)</name>
    <dbReference type="NCBI Taxonomy" id="645134"/>
    <lineage>
        <taxon>Eukaryota</taxon>
        <taxon>Fungi</taxon>
        <taxon>Fungi incertae sedis</taxon>
        <taxon>Chytridiomycota</taxon>
        <taxon>Chytridiomycota incertae sedis</taxon>
        <taxon>Chytridiomycetes</taxon>
        <taxon>Spizellomycetales</taxon>
        <taxon>Spizellomycetaceae</taxon>
        <taxon>Spizellomyces</taxon>
    </lineage>
</organism>
<dbReference type="OrthoDB" id="1470350at2759"/>
<dbReference type="InterPro" id="IPR001128">
    <property type="entry name" value="Cyt_P450"/>
</dbReference>
<dbReference type="Proteomes" id="UP000053201">
    <property type="component" value="Unassembled WGS sequence"/>
</dbReference>
<dbReference type="PANTHER" id="PTHR24301">
    <property type="entry name" value="THROMBOXANE-A SYNTHASE"/>
    <property type="match status" value="1"/>
</dbReference>
<name>A0A0L0HP07_SPIPD</name>
<dbReference type="SUPFAM" id="SSF48264">
    <property type="entry name" value="Cytochrome P450"/>
    <property type="match status" value="1"/>
</dbReference>
<proteinExistence type="predicted"/>
<dbReference type="EMBL" id="KQ257453">
    <property type="protein sequence ID" value="KND02554.1"/>
    <property type="molecule type" value="Genomic_DNA"/>
</dbReference>
<dbReference type="STRING" id="645134.A0A0L0HP07"/>
<dbReference type="GO" id="GO:0016705">
    <property type="term" value="F:oxidoreductase activity, acting on paired donors, with incorporation or reduction of molecular oxygen"/>
    <property type="evidence" value="ECO:0007669"/>
    <property type="project" value="InterPro"/>
</dbReference>
<dbReference type="GO" id="GO:0020037">
    <property type="term" value="F:heme binding"/>
    <property type="evidence" value="ECO:0007669"/>
    <property type="project" value="InterPro"/>
</dbReference>
<evidence type="ECO:0008006" key="3">
    <source>
        <dbReference type="Google" id="ProtNLM"/>
    </source>
</evidence>
<dbReference type="InParanoid" id="A0A0L0HP07"/>
<evidence type="ECO:0000313" key="1">
    <source>
        <dbReference type="EMBL" id="KND02554.1"/>
    </source>
</evidence>
<dbReference type="InterPro" id="IPR036396">
    <property type="entry name" value="Cyt_P450_sf"/>
</dbReference>
<accession>A0A0L0HP07</accession>
<sequence>MGKRQGESPRAIINAPLYMSWETLDVLGQASSYKFEHVRSLKSNDADAKALFREYEVINHGLTRRPLLPRILWNLAKVGPNDIKSGVNAIVDARKKRSDAFHASDTDADFLNRLLSSGKFSDQDILGELLLQKDCQNICGNAKTVHILWHTSNTLTKAVMCLAQHPDAMKMLQEEVDSVLGSSLDVHSDDMSRLIVVDAIVKETLRLYLTIPVLWRSCVKESPLVSHKAAPETIVYININSDHHDPKVYPDPQSFQPSRWLKADPAPPGSLHPLGWAYTTGSNKRWP</sequence>
<reference evidence="1 2" key="1">
    <citation type="submission" date="2009-08" db="EMBL/GenBank/DDBJ databases">
        <title>The Genome Sequence of Spizellomyces punctatus strain DAOM BR117.</title>
        <authorList>
            <consortium name="The Broad Institute Genome Sequencing Platform"/>
            <person name="Russ C."/>
            <person name="Cuomo C."/>
            <person name="Shea T."/>
            <person name="Young S.K."/>
            <person name="Zeng Q."/>
            <person name="Koehrsen M."/>
            <person name="Haas B."/>
            <person name="Borodovsky M."/>
            <person name="Guigo R."/>
            <person name="Alvarado L."/>
            <person name="Berlin A."/>
            <person name="Bochicchio J."/>
            <person name="Borenstein D."/>
            <person name="Chapman S."/>
            <person name="Chen Z."/>
            <person name="Engels R."/>
            <person name="Freedman E."/>
            <person name="Gellesch M."/>
            <person name="Goldberg J."/>
            <person name="Griggs A."/>
            <person name="Gujja S."/>
            <person name="Heiman D."/>
            <person name="Hepburn T."/>
            <person name="Howarth C."/>
            <person name="Jen D."/>
            <person name="Larson L."/>
            <person name="Lewis B."/>
            <person name="Mehta T."/>
            <person name="Park D."/>
            <person name="Pearson M."/>
            <person name="Roberts A."/>
            <person name="Saif S."/>
            <person name="Shenoy N."/>
            <person name="Sisk P."/>
            <person name="Stolte C."/>
            <person name="Sykes S."/>
            <person name="Thomson T."/>
            <person name="Walk T."/>
            <person name="White J."/>
            <person name="Yandava C."/>
            <person name="Burger G."/>
            <person name="Gray M.W."/>
            <person name="Holland P.W.H."/>
            <person name="King N."/>
            <person name="Lang F.B.F."/>
            <person name="Roger A.J."/>
            <person name="Ruiz-Trillo I."/>
            <person name="Lander E."/>
            <person name="Nusbaum C."/>
        </authorList>
    </citation>
    <scope>NUCLEOTIDE SEQUENCE [LARGE SCALE GENOMIC DNA]</scope>
    <source>
        <strain evidence="1 2">DAOM BR117</strain>
    </source>
</reference>
<keyword evidence="2" id="KW-1185">Reference proteome</keyword>
<dbReference type="OMA" id="PGRYMAM"/>
<dbReference type="RefSeq" id="XP_016610593.1">
    <property type="nucleotide sequence ID" value="XM_016751296.1"/>
</dbReference>
<dbReference type="Gene3D" id="1.10.630.10">
    <property type="entry name" value="Cytochrome P450"/>
    <property type="match status" value="1"/>
</dbReference>
<dbReference type="GeneID" id="27686560"/>
<dbReference type="PANTHER" id="PTHR24301:SF2">
    <property type="entry name" value="THROMBOXANE-A SYNTHASE"/>
    <property type="match status" value="1"/>
</dbReference>
<dbReference type="GO" id="GO:0004497">
    <property type="term" value="F:monooxygenase activity"/>
    <property type="evidence" value="ECO:0007669"/>
    <property type="project" value="InterPro"/>
</dbReference>